<dbReference type="GO" id="GO:0006355">
    <property type="term" value="P:regulation of DNA-templated transcription"/>
    <property type="evidence" value="ECO:0007669"/>
    <property type="project" value="InterPro"/>
</dbReference>
<accession>A0A091B7W0</accession>
<feature type="domain" description="PAC" evidence="6">
    <location>
        <begin position="338"/>
        <end position="390"/>
    </location>
</feature>
<dbReference type="PATRIC" id="fig|1384056.3.peg.841"/>
<dbReference type="AlphaFoldDB" id="A0A091B7W0"/>
<feature type="domain" description="PAS" evidence="5">
    <location>
        <begin position="2"/>
        <end position="72"/>
    </location>
</feature>
<dbReference type="Pfam" id="PF00563">
    <property type="entry name" value="EAL"/>
    <property type="match status" value="1"/>
</dbReference>
<dbReference type="STRING" id="1384056.N787_01055"/>
<feature type="domain" description="EAL" evidence="7">
    <location>
        <begin position="569"/>
        <end position="822"/>
    </location>
</feature>
<dbReference type="PANTHER" id="PTHR44757:SF2">
    <property type="entry name" value="BIOFILM ARCHITECTURE MAINTENANCE PROTEIN MBAA"/>
    <property type="match status" value="1"/>
</dbReference>
<dbReference type="InterPro" id="IPR000160">
    <property type="entry name" value="GGDEF_dom"/>
</dbReference>
<dbReference type="SMART" id="SM00267">
    <property type="entry name" value="GGDEF"/>
    <property type="match status" value="1"/>
</dbReference>
<dbReference type="PIRSF" id="PIRSF005925">
    <property type="entry name" value="Dos"/>
    <property type="match status" value="1"/>
</dbReference>
<dbReference type="Gene3D" id="3.30.70.270">
    <property type="match status" value="1"/>
</dbReference>
<organism evidence="9 10">
    <name type="scientific">Arenimonas metalli CF5-1</name>
    <dbReference type="NCBI Taxonomy" id="1384056"/>
    <lineage>
        <taxon>Bacteria</taxon>
        <taxon>Pseudomonadati</taxon>
        <taxon>Pseudomonadota</taxon>
        <taxon>Gammaproteobacteria</taxon>
        <taxon>Lysobacterales</taxon>
        <taxon>Lysobacteraceae</taxon>
        <taxon>Arenimonas</taxon>
    </lineage>
</organism>
<evidence type="ECO:0000313" key="9">
    <source>
        <dbReference type="EMBL" id="KFN46914.1"/>
    </source>
</evidence>
<dbReference type="InterPro" id="IPR000700">
    <property type="entry name" value="PAS-assoc_C"/>
</dbReference>
<keyword evidence="10" id="KW-1185">Reference proteome</keyword>
<feature type="domain" description="PAC" evidence="6">
    <location>
        <begin position="208"/>
        <end position="261"/>
    </location>
</feature>
<dbReference type="Gene3D" id="3.30.450.20">
    <property type="entry name" value="PAS domain"/>
    <property type="match status" value="3"/>
</dbReference>
<dbReference type="Proteomes" id="UP000029393">
    <property type="component" value="Unassembled WGS sequence"/>
</dbReference>
<dbReference type="EMBL" id="AVCK01000012">
    <property type="protein sequence ID" value="KFN46914.1"/>
    <property type="molecule type" value="Genomic_DNA"/>
</dbReference>
<dbReference type="InterPro" id="IPR043128">
    <property type="entry name" value="Rev_trsase/Diguanyl_cyclase"/>
</dbReference>
<evidence type="ECO:0000313" key="10">
    <source>
        <dbReference type="Proteomes" id="UP000029393"/>
    </source>
</evidence>
<evidence type="ECO:0000256" key="2">
    <source>
        <dbReference type="ARBA" id="ARBA00012282"/>
    </source>
</evidence>
<dbReference type="SUPFAM" id="SSF141868">
    <property type="entry name" value="EAL domain-like"/>
    <property type="match status" value="1"/>
</dbReference>
<evidence type="ECO:0000256" key="3">
    <source>
        <dbReference type="ARBA" id="ARBA00022636"/>
    </source>
</evidence>
<dbReference type="SMART" id="SM00091">
    <property type="entry name" value="PAS"/>
    <property type="match status" value="3"/>
</dbReference>
<dbReference type="InterPro" id="IPR001633">
    <property type="entry name" value="EAL_dom"/>
</dbReference>
<dbReference type="PANTHER" id="PTHR44757">
    <property type="entry name" value="DIGUANYLATE CYCLASE DGCP"/>
    <property type="match status" value="1"/>
</dbReference>
<dbReference type="InterPro" id="IPR012226">
    <property type="entry name" value="Diguanyl_cyclase/Pdiesterase"/>
</dbReference>
<feature type="domain" description="GGDEF" evidence="8">
    <location>
        <begin position="422"/>
        <end position="560"/>
    </location>
</feature>
<evidence type="ECO:0000256" key="1">
    <source>
        <dbReference type="ARBA" id="ARBA00001946"/>
    </source>
</evidence>
<keyword evidence="3" id="KW-0973">c-di-GMP</keyword>
<evidence type="ECO:0000259" key="7">
    <source>
        <dbReference type="PROSITE" id="PS50883"/>
    </source>
</evidence>
<name>A0A091B7W0_9GAMM</name>
<dbReference type="GO" id="GO:0071111">
    <property type="term" value="F:cyclic-guanylate-specific phosphodiesterase activity"/>
    <property type="evidence" value="ECO:0007669"/>
    <property type="project" value="UniProtKB-EC"/>
</dbReference>
<dbReference type="GO" id="GO:0071732">
    <property type="term" value="P:cellular response to nitric oxide"/>
    <property type="evidence" value="ECO:0007669"/>
    <property type="project" value="UniProtKB-ARBA"/>
</dbReference>
<dbReference type="NCBIfam" id="TIGR00229">
    <property type="entry name" value="sensory_box"/>
    <property type="match status" value="2"/>
</dbReference>
<dbReference type="InterPro" id="IPR013655">
    <property type="entry name" value="PAS_fold_3"/>
</dbReference>
<dbReference type="InterPro" id="IPR035919">
    <property type="entry name" value="EAL_sf"/>
</dbReference>
<feature type="domain" description="PAC" evidence="6">
    <location>
        <begin position="73"/>
        <end position="127"/>
    </location>
</feature>
<gene>
    <name evidence="9" type="ORF">N787_01055</name>
</gene>
<dbReference type="RefSeq" id="WP_052575118.1">
    <property type="nucleotide sequence ID" value="NZ_AVCK01000012.1"/>
</dbReference>
<dbReference type="SMART" id="SM00052">
    <property type="entry name" value="EAL"/>
    <property type="match status" value="1"/>
</dbReference>
<dbReference type="InterPro" id="IPR052155">
    <property type="entry name" value="Biofilm_reg_signaling"/>
</dbReference>
<comment type="catalytic activity">
    <reaction evidence="4">
        <text>3',3'-c-di-GMP + H2O = 5'-phosphoguanylyl(3'-&gt;5')guanosine + H(+)</text>
        <dbReference type="Rhea" id="RHEA:24902"/>
        <dbReference type="ChEBI" id="CHEBI:15377"/>
        <dbReference type="ChEBI" id="CHEBI:15378"/>
        <dbReference type="ChEBI" id="CHEBI:58754"/>
        <dbReference type="ChEBI" id="CHEBI:58805"/>
        <dbReference type="EC" id="3.1.4.52"/>
    </reaction>
    <physiologicalReaction direction="left-to-right" evidence="4">
        <dbReference type="Rhea" id="RHEA:24903"/>
    </physiologicalReaction>
</comment>
<evidence type="ECO:0000259" key="8">
    <source>
        <dbReference type="PROSITE" id="PS50887"/>
    </source>
</evidence>
<dbReference type="PROSITE" id="PS50887">
    <property type="entry name" value="GGDEF"/>
    <property type="match status" value="1"/>
</dbReference>
<dbReference type="eggNOG" id="COG5001">
    <property type="taxonomic scope" value="Bacteria"/>
</dbReference>
<dbReference type="InterPro" id="IPR001610">
    <property type="entry name" value="PAC"/>
</dbReference>
<dbReference type="CDD" id="cd01949">
    <property type="entry name" value="GGDEF"/>
    <property type="match status" value="1"/>
</dbReference>
<evidence type="ECO:0000256" key="4">
    <source>
        <dbReference type="ARBA" id="ARBA00051114"/>
    </source>
</evidence>
<dbReference type="NCBIfam" id="TIGR00254">
    <property type="entry name" value="GGDEF"/>
    <property type="match status" value="1"/>
</dbReference>
<dbReference type="Pfam" id="PF13426">
    <property type="entry name" value="PAS_9"/>
    <property type="match status" value="1"/>
</dbReference>
<sequence length="822" mass="91369">MHALEMQAVVDALSEGVVLADLDRRIQFVNSSFSRITGYPPAEAVGQPCGFMQGPDTDPAAIAAMGQALAQGERFQGQLLNYRRDGQRFWNEVSIVPIRDADDRPSGYFGIVRDVSEQRKLEADFQALEQHGQYLLDHAQAGIVLHRATTEIVYANRLACELLGVGPDNIIGAINTDPRWGFIDNAGQRMAIDDYPVNAAVRSRGVVSNLVIGIHRVSDRKLVWLMCTAYPKLDGEGVPTHVLVTFTDVTELKQAQDALGRSEERLQLVLRGSTDAAWDWDLRSDELYYSPRWRQMLGYGDGELPVDSALWRRLCHPRDRGHVGAFLEEVLAGPQTSYEVEFRLRHRRGHYVPVLSRGFVLRDGKGKAVRISGTNTDLTERKRAQREIQKLAYYDNLTGLPNRQLLMDLLGTAVATSQRTHQRGALMFIDLDDFKTFNDTQGHAAGDALLRMVARRLKQCVRASDVVARLGGDEFVVVLQGLGEDAAGALLIAEGVARNIRLALTRPFRVAKRIHHRTLSIGIALFEDVPMAADSVLRHADLAMYQAKAAGRNTLRFFDQEMQRVADERIALESDLRQALALRQLSLHAQPQVDLDGRVIGAELLMRWQHPTRGWVSPAVFIPVAESTGAILALGRWVIDSACHTLAQWRRDPVLSGVALSVNVSVRQFSDPDFLPQVLAMLERSQVAPGRLKVEITESLFAEDMAMVVDRMEALRDAGVRLSIDDFGTGYSSLGYLSRMPMDELKIDRSFVDQALLSESDAAIVQIIIALASNLGLAVVAEGVETEVQREFLAERGCRVFQGYLFGRPVPLPAFEAWVRAR</sequence>
<dbReference type="Pfam" id="PF00989">
    <property type="entry name" value="PAS"/>
    <property type="match status" value="1"/>
</dbReference>
<dbReference type="InterPro" id="IPR035965">
    <property type="entry name" value="PAS-like_dom_sf"/>
</dbReference>
<dbReference type="PROSITE" id="PS50113">
    <property type="entry name" value="PAC"/>
    <property type="match status" value="3"/>
</dbReference>
<dbReference type="Pfam" id="PF00990">
    <property type="entry name" value="GGDEF"/>
    <property type="match status" value="1"/>
</dbReference>
<proteinExistence type="predicted"/>
<dbReference type="Pfam" id="PF08447">
    <property type="entry name" value="PAS_3"/>
    <property type="match status" value="1"/>
</dbReference>
<evidence type="ECO:0000259" key="5">
    <source>
        <dbReference type="PROSITE" id="PS50112"/>
    </source>
</evidence>
<evidence type="ECO:0000259" key="6">
    <source>
        <dbReference type="PROSITE" id="PS50113"/>
    </source>
</evidence>
<dbReference type="SUPFAM" id="SSF55785">
    <property type="entry name" value="PYP-like sensor domain (PAS domain)"/>
    <property type="match status" value="3"/>
</dbReference>
<dbReference type="SMART" id="SM00086">
    <property type="entry name" value="PAC"/>
    <property type="match status" value="3"/>
</dbReference>
<dbReference type="CDD" id="cd01948">
    <property type="entry name" value="EAL"/>
    <property type="match status" value="1"/>
</dbReference>
<feature type="domain" description="PAS" evidence="5">
    <location>
        <begin position="262"/>
        <end position="334"/>
    </location>
</feature>
<dbReference type="FunFam" id="3.20.20.450:FF:000001">
    <property type="entry name" value="Cyclic di-GMP phosphodiesterase yahA"/>
    <property type="match status" value="1"/>
</dbReference>
<dbReference type="EC" id="3.1.4.52" evidence="2"/>
<protein>
    <recommendedName>
        <fullName evidence="2">cyclic-guanylate-specific phosphodiesterase</fullName>
        <ecNumber evidence="2">3.1.4.52</ecNumber>
    </recommendedName>
</protein>
<dbReference type="PROSITE" id="PS50883">
    <property type="entry name" value="EAL"/>
    <property type="match status" value="1"/>
</dbReference>
<comment type="caution">
    <text evidence="9">The sequence shown here is derived from an EMBL/GenBank/DDBJ whole genome shotgun (WGS) entry which is preliminary data.</text>
</comment>
<dbReference type="FunFam" id="3.30.70.270:FF:000001">
    <property type="entry name" value="Diguanylate cyclase domain protein"/>
    <property type="match status" value="1"/>
</dbReference>
<reference evidence="9 10" key="1">
    <citation type="submission" date="2013-09" db="EMBL/GenBank/DDBJ databases">
        <title>Genome sequencing of Arenimonas metalli.</title>
        <authorList>
            <person name="Chen F."/>
            <person name="Wang G."/>
        </authorList>
    </citation>
    <scope>NUCLEOTIDE SEQUENCE [LARGE SCALE GENOMIC DNA]</scope>
    <source>
        <strain evidence="9 10">CF5-1</strain>
    </source>
</reference>
<dbReference type="OrthoDB" id="9804951at2"/>
<dbReference type="SUPFAM" id="SSF55073">
    <property type="entry name" value="Nucleotide cyclase"/>
    <property type="match status" value="1"/>
</dbReference>
<comment type="cofactor">
    <cofactor evidence="1">
        <name>Mg(2+)</name>
        <dbReference type="ChEBI" id="CHEBI:18420"/>
    </cofactor>
</comment>
<dbReference type="InterPro" id="IPR013767">
    <property type="entry name" value="PAS_fold"/>
</dbReference>
<dbReference type="Gene3D" id="3.20.20.450">
    <property type="entry name" value="EAL domain"/>
    <property type="match status" value="1"/>
</dbReference>
<dbReference type="InterPro" id="IPR029787">
    <property type="entry name" value="Nucleotide_cyclase"/>
</dbReference>
<dbReference type="InterPro" id="IPR000014">
    <property type="entry name" value="PAS"/>
</dbReference>
<dbReference type="PROSITE" id="PS50112">
    <property type="entry name" value="PAS"/>
    <property type="match status" value="3"/>
</dbReference>
<dbReference type="CDD" id="cd00130">
    <property type="entry name" value="PAS"/>
    <property type="match status" value="3"/>
</dbReference>
<feature type="domain" description="PAS" evidence="5">
    <location>
        <begin position="128"/>
        <end position="172"/>
    </location>
</feature>